<evidence type="ECO:0000313" key="4">
    <source>
        <dbReference type="Proteomes" id="UP000474777"/>
    </source>
</evidence>
<organism evidence="3 4">
    <name type="scientific">Pontibacter burrus</name>
    <dbReference type="NCBI Taxonomy" id="2704466"/>
    <lineage>
        <taxon>Bacteria</taxon>
        <taxon>Pseudomonadati</taxon>
        <taxon>Bacteroidota</taxon>
        <taxon>Cytophagia</taxon>
        <taxon>Cytophagales</taxon>
        <taxon>Hymenobacteraceae</taxon>
        <taxon>Pontibacter</taxon>
    </lineage>
</organism>
<dbReference type="EC" id="3.1.4.58" evidence="2"/>
<name>A0A6B3LWQ7_9BACT</name>
<feature type="active site" description="Proton donor" evidence="2">
    <location>
        <position position="42"/>
    </location>
</feature>
<comment type="similarity">
    <text evidence="2">Belongs to the 2H phosphoesterase superfamily. ThpR family.</text>
</comment>
<dbReference type="SUPFAM" id="SSF55144">
    <property type="entry name" value="LigT-like"/>
    <property type="match status" value="1"/>
</dbReference>
<evidence type="ECO:0000256" key="1">
    <source>
        <dbReference type="ARBA" id="ARBA00022801"/>
    </source>
</evidence>
<sequence>MQDTIRLFIAASLPDGLAPYLQQKLQPFLDDSVRAIPVQNLHLTLFFIGNVPGTALETIRRQVKEIANQSQPFTLYLDAIEQGPKPKSPRLVWARFKDDPEFTRLSKQLAETLAPNEPNKLKPTPHITLARYKKHAARPESKPAVMPEGTIALPVNAIGIWKSELASPHPVYSVLEAYLLGQNQTGA</sequence>
<dbReference type="InterPro" id="IPR009097">
    <property type="entry name" value="Cyclic_Pdiesterase"/>
</dbReference>
<keyword evidence="4" id="KW-1185">Reference proteome</keyword>
<dbReference type="InterPro" id="IPR004175">
    <property type="entry name" value="RNA_CPDase"/>
</dbReference>
<gene>
    <name evidence="3" type="primary">thpR</name>
    <name evidence="3" type="ORF">GXP69_10015</name>
</gene>
<keyword evidence="1 2" id="KW-0378">Hydrolase</keyword>
<comment type="catalytic activity">
    <reaction evidence="2">
        <text>a 3'-end 2',3'-cyclophospho-ribonucleotide-RNA + H2O = a 3'-end 2'-phospho-ribonucleotide-RNA + H(+)</text>
        <dbReference type="Rhea" id="RHEA:11828"/>
        <dbReference type="Rhea" id="RHEA-COMP:10464"/>
        <dbReference type="Rhea" id="RHEA-COMP:17353"/>
        <dbReference type="ChEBI" id="CHEBI:15377"/>
        <dbReference type="ChEBI" id="CHEBI:15378"/>
        <dbReference type="ChEBI" id="CHEBI:83064"/>
        <dbReference type="ChEBI" id="CHEBI:173113"/>
        <dbReference type="EC" id="3.1.4.58"/>
    </reaction>
</comment>
<protein>
    <recommendedName>
        <fullName evidence="2">RNA 2',3'-cyclic phosphodiesterase</fullName>
        <shortName evidence="2">RNA 2',3'-CPDase</shortName>
        <ecNumber evidence="2">3.1.4.58</ecNumber>
    </recommendedName>
</protein>
<dbReference type="GO" id="GO:0004113">
    <property type="term" value="F:2',3'-cyclic-nucleotide 3'-phosphodiesterase activity"/>
    <property type="evidence" value="ECO:0007669"/>
    <property type="project" value="InterPro"/>
</dbReference>
<dbReference type="GO" id="GO:0008664">
    <property type="term" value="F:RNA 2',3'-cyclic 3'-phosphodiesterase activity"/>
    <property type="evidence" value="ECO:0007669"/>
    <property type="project" value="UniProtKB-EC"/>
</dbReference>
<feature type="active site" description="Proton acceptor" evidence="2">
    <location>
        <position position="126"/>
    </location>
</feature>
<dbReference type="EMBL" id="JAAGWD010000004">
    <property type="protein sequence ID" value="NEM98030.1"/>
    <property type="molecule type" value="Genomic_DNA"/>
</dbReference>
<proteinExistence type="inferred from homology"/>
<evidence type="ECO:0000256" key="2">
    <source>
        <dbReference type="HAMAP-Rule" id="MF_01940"/>
    </source>
</evidence>
<dbReference type="Gene3D" id="3.90.1140.10">
    <property type="entry name" value="Cyclic phosphodiesterase"/>
    <property type="match status" value="1"/>
</dbReference>
<accession>A0A6B3LWQ7</accession>
<comment type="function">
    <text evidence="2">Hydrolyzes RNA 2',3'-cyclic phosphodiester to an RNA 2'-phosphomonoester.</text>
</comment>
<dbReference type="HAMAP" id="MF_01940">
    <property type="entry name" value="RNA_CPDase"/>
    <property type="match status" value="1"/>
</dbReference>
<dbReference type="Proteomes" id="UP000474777">
    <property type="component" value="Unassembled WGS sequence"/>
</dbReference>
<dbReference type="PANTHER" id="PTHR35561:SF1">
    <property type="entry name" value="RNA 2',3'-CYCLIC PHOSPHODIESTERASE"/>
    <property type="match status" value="1"/>
</dbReference>
<dbReference type="RefSeq" id="WP_163914926.1">
    <property type="nucleotide sequence ID" value="NZ_JAAGWD010000004.1"/>
</dbReference>
<dbReference type="Pfam" id="PF13563">
    <property type="entry name" value="2_5_RNA_ligase2"/>
    <property type="match status" value="1"/>
</dbReference>
<reference evidence="3 4" key="1">
    <citation type="submission" date="2020-02" db="EMBL/GenBank/DDBJ databases">
        <authorList>
            <person name="Kim M.K."/>
        </authorList>
    </citation>
    <scope>NUCLEOTIDE SEQUENCE [LARGE SCALE GENOMIC DNA]</scope>
    <source>
        <strain evidence="3 4">BT327</strain>
    </source>
</reference>
<dbReference type="PANTHER" id="PTHR35561">
    <property type="entry name" value="RNA 2',3'-CYCLIC PHOSPHODIESTERASE"/>
    <property type="match status" value="1"/>
</dbReference>
<feature type="short sequence motif" description="HXTX 1" evidence="2">
    <location>
        <begin position="42"/>
        <end position="45"/>
    </location>
</feature>
<dbReference type="NCBIfam" id="TIGR02258">
    <property type="entry name" value="2_5_ligase"/>
    <property type="match status" value="1"/>
</dbReference>
<comment type="caution">
    <text evidence="3">The sequence shown here is derived from an EMBL/GenBank/DDBJ whole genome shotgun (WGS) entry which is preliminary data.</text>
</comment>
<dbReference type="AlphaFoldDB" id="A0A6B3LWQ7"/>
<feature type="short sequence motif" description="HXTX 2" evidence="2">
    <location>
        <begin position="126"/>
        <end position="129"/>
    </location>
</feature>
<evidence type="ECO:0000313" key="3">
    <source>
        <dbReference type="EMBL" id="NEM98030.1"/>
    </source>
</evidence>